<organism evidence="2 3">
    <name type="scientific">Pelagimonas phthalicica</name>
    <dbReference type="NCBI Taxonomy" id="1037362"/>
    <lineage>
        <taxon>Bacteria</taxon>
        <taxon>Pseudomonadati</taxon>
        <taxon>Pseudomonadota</taxon>
        <taxon>Alphaproteobacteria</taxon>
        <taxon>Rhodobacterales</taxon>
        <taxon>Roseobacteraceae</taxon>
        <taxon>Pelagimonas</taxon>
    </lineage>
</organism>
<name>A0A238J8B0_9RHOB</name>
<dbReference type="Gene3D" id="3.55.40.10">
    <property type="entry name" value="minor pseudopilin epsh domain"/>
    <property type="match status" value="1"/>
</dbReference>
<dbReference type="InterPro" id="IPR012902">
    <property type="entry name" value="N_methyl_site"/>
</dbReference>
<keyword evidence="1" id="KW-0472">Membrane</keyword>
<dbReference type="Pfam" id="PF07963">
    <property type="entry name" value="N_methyl"/>
    <property type="match status" value="1"/>
</dbReference>
<gene>
    <name evidence="2" type="primary">gspH</name>
    <name evidence="2" type="ORF">TRP8649_00169</name>
</gene>
<dbReference type="EMBL" id="FXXP01000001">
    <property type="protein sequence ID" value="SMX26096.1"/>
    <property type="molecule type" value="Genomic_DNA"/>
</dbReference>
<dbReference type="InterPro" id="IPR045584">
    <property type="entry name" value="Pilin-like"/>
</dbReference>
<dbReference type="PROSITE" id="PS00409">
    <property type="entry name" value="PROKAR_NTER_METHYL"/>
    <property type="match status" value="1"/>
</dbReference>
<proteinExistence type="predicted"/>
<dbReference type="Proteomes" id="UP000225972">
    <property type="component" value="Unassembled WGS sequence"/>
</dbReference>
<evidence type="ECO:0000313" key="3">
    <source>
        <dbReference type="Proteomes" id="UP000225972"/>
    </source>
</evidence>
<dbReference type="NCBIfam" id="TIGR02532">
    <property type="entry name" value="IV_pilin_GFxxxE"/>
    <property type="match status" value="1"/>
</dbReference>
<sequence length="149" mass="15953">MDAEVTENATDQGFTLIELLVSVAILSVLAVGASLALSRQSAPESRDMAVFQTLFDTQRDQAIHSGQPRGLVISTTSFESAGLQSNGWQTDTKERDWSGRVSLSAKLRPAQTPDIVLLPSGMVTPFRISFGGQNQCDHDGLTGLRCSGN</sequence>
<keyword evidence="1" id="KW-1133">Transmembrane helix</keyword>
<feature type="transmembrane region" description="Helical" evidence="1">
    <location>
        <begin position="16"/>
        <end position="38"/>
    </location>
</feature>
<reference evidence="3" key="1">
    <citation type="submission" date="2017-05" db="EMBL/GenBank/DDBJ databases">
        <authorList>
            <person name="Rodrigo-Torres L."/>
            <person name="Arahal R. D."/>
            <person name="Lucena T."/>
        </authorList>
    </citation>
    <scope>NUCLEOTIDE SEQUENCE [LARGE SCALE GENOMIC DNA]</scope>
    <source>
        <strain evidence="3">CECT 8649</strain>
    </source>
</reference>
<dbReference type="AlphaFoldDB" id="A0A238J8B0"/>
<dbReference type="SUPFAM" id="SSF54523">
    <property type="entry name" value="Pili subunits"/>
    <property type="match status" value="1"/>
</dbReference>
<keyword evidence="3" id="KW-1185">Reference proteome</keyword>
<evidence type="ECO:0000313" key="2">
    <source>
        <dbReference type="EMBL" id="SMX26096.1"/>
    </source>
</evidence>
<dbReference type="RefSeq" id="WP_166652703.1">
    <property type="nucleotide sequence ID" value="NZ_FXXP01000001.1"/>
</dbReference>
<evidence type="ECO:0000256" key="1">
    <source>
        <dbReference type="SAM" id="Phobius"/>
    </source>
</evidence>
<protein>
    <submittedName>
        <fullName evidence="2">Putative type II secretion system protein H</fullName>
    </submittedName>
</protein>
<accession>A0A238J8B0</accession>
<keyword evidence="1" id="KW-0812">Transmembrane</keyword>